<dbReference type="SMART" id="SM00367">
    <property type="entry name" value="LRR_CC"/>
    <property type="match status" value="4"/>
</dbReference>
<evidence type="ECO:0000256" key="1">
    <source>
        <dbReference type="SAM" id="MobiDB-lite"/>
    </source>
</evidence>
<dbReference type="SUPFAM" id="SSF52047">
    <property type="entry name" value="RNI-like"/>
    <property type="match status" value="2"/>
</dbReference>
<evidence type="ECO:0008006" key="4">
    <source>
        <dbReference type="Google" id="ProtNLM"/>
    </source>
</evidence>
<name>A0AAN8VLB8_9MAGN</name>
<feature type="compositionally biased region" description="Polar residues" evidence="1">
    <location>
        <begin position="1"/>
        <end position="12"/>
    </location>
</feature>
<dbReference type="InterPro" id="IPR006553">
    <property type="entry name" value="Leu-rich_rpt_Cys-con_subtyp"/>
</dbReference>
<dbReference type="SUPFAM" id="SSF81383">
    <property type="entry name" value="F-box domain"/>
    <property type="match status" value="1"/>
</dbReference>
<dbReference type="FunFam" id="3.80.10.10:FF:002340">
    <property type="entry name" value="Uncharacterized protein"/>
    <property type="match status" value="1"/>
</dbReference>
<sequence length="489" mass="54041">MSSKTEPASNPGSPKKASKGLSNVIFSRRRSNSADNKTLQNIMFAMHLQSLTPKHPGSKLDPNHNSKTLFSDPTLLLPDQIMLNILSKVPESQRNHNFLVCKRWLVLQGRLVRSLKVLDWDFLQSGRLISRFPNLTHVDLVQGCFNLNLDVDLDLDLDGSVVLMTHKLVSAIIGCGVFVEDNNMLLSNEKIDYGLKVLASGCPNLRKLEVVAASELGLLSVAEECNALQELVLHCCSDQTLRGISACLNLQVLKLIGNVDGFYSSIVSDIGLTILANGCPRLVKLELCGCEGSYDGIKALGQCCQMLEELTLFDHGMEGGWLAALSYCENLKTLRFQSCKSFDRNPGLNDYLETCRALESLHLVKCQLREKISVRTLFAISAVVKELVIQDCWGLDNDIFGIASVFRRVKHLSLEGCSLLTTAGLESVILFWKELESLRVVSCKNMKDSDVSPALSTLFSTLKQFKWRPEMVAGSVNVLFPAALITFCP</sequence>
<organism evidence="2 3">
    <name type="scientific">Dillenia turbinata</name>
    <dbReference type="NCBI Taxonomy" id="194707"/>
    <lineage>
        <taxon>Eukaryota</taxon>
        <taxon>Viridiplantae</taxon>
        <taxon>Streptophyta</taxon>
        <taxon>Embryophyta</taxon>
        <taxon>Tracheophyta</taxon>
        <taxon>Spermatophyta</taxon>
        <taxon>Magnoliopsida</taxon>
        <taxon>eudicotyledons</taxon>
        <taxon>Gunneridae</taxon>
        <taxon>Pentapetalae</taxon>
        <taxon>Dilleniales</taxon>
        <taxon>Dilleniaceae</taxon>
        <taxon>Dillenia</taxon>
    </lineage>
</organism>
<protein>
    <recommendedName>
        <fullName evidence="4">F-box domain-containing protein</fullName>
    </recommendedName>
</protein>
<reference evidence="2 3" key="1">
    <citation type="submission" date="2023-12" db="EMBL/GenBank/DDBJ databases">
        <title>A high-quality genome assembly for Dillenia turbinata (Dilleniales).</title>
        <authorList>
            <person name="Chanderbali A."/>
        </authorList>
    </citation>
    <scope>NUCLEOTIDE SEQUENCE [LARGE SCALE GENOMIC DNA]</scope>
    <source>
        <strain evidence="2">LSX21</strain>
        <tissue evidence="2">Leaf</tissue>
    </source>
</reference>
<feature type="region of interest" description="Disordered" evidence="1">
    <location>
        <begin position="1"/>
        <end position="23"/>
    </location>
</feature>
<dbReference type="AlphaFoldDB" id="A0AAN8VLB8"/>
<dbReference type="InterPro" id="IPR032675">
    <property type="entry name" value="LRR_dom_sf"/>
</dbReference>
<comment type="caution">
    <text evidence="2">The sequence shown here is derived from an EMBL/GenBank/DDBJ whole genome shotgun (WGS) entry which is preliminary data.</text>
</comment>
<dbReference type="PANTHER" id="PTHR13318:SF124">
    <property type="entry name" value="F-BOX DOMAIN-CONTAINING PROTEIN"/>
    <property type="match status" value="1"/>
</dbReference>
<proteinExistence type="predicted"/>
<evidence type="ECO:0000313" key="2">
    <source>
        <dbReference type="EMBL" id="KAK6936295.1"/>
    </source>
</evidence>
<dbReference type="PANTHER" id="PTHR13318">
    <property type="entry name" value="PARTNER OF PAIRED, ISOFORM B-RELATED"/>
    <property type="match status" value="1"/>
</dbReference>
<evidence type="ECO:0000313" key="3">
    <source>
        <dbReference type="Proteomes" id="UP001370490"/>
    </source>
</evidence>
<gene>
    <name evidence="2" type="ORF">RJ641_033325</name>
</gene>
<dbReference type="GO" id="GO:0019005">
    <property type="term" value="C:SCF ubiquitin ligase complex"/>
    <property type="evidence" value="ECO:0007669"/>
    <property type="project" value="TreeGrafter"/>
</dbReference>
<keyword evidence="3" id="KW-1185">Reference proteome</keyword>
<dbReference type="InterPro" id="IPR036047">
    <property type="entry name" value="F-box-like_dom_sf"/>
</dbReference>
<accession>A0AAN8VLB8</accession>
<dbReference type="EMBL" id="JBAMMX010000007">
    <property type="protein sequence ID" value="KAK6936295.1"/>
    <property type="molecule type" value="Genomic_DNA"/>
</dbReference>
<dbReference type="Gene3D" id="3.80.10.10">
    <property type="entry name" value="Ribonuclease Inhibitor"/>
    <property type="match status" value="2"/>
</dbReference>
<dbReference type="Proteomes" id="UP001370490">
    <property type="component" value="Unassembled WGS sequence"/>
</dbReference>
<dbReference type="GO" id="GO:0031146">
    <property type="term" value="P:SCF-dependent proteasomal ubiquitin-dependent protein catabolic process"/>
    <property type="evidence" value="ECO:0007669"/>
    <property type="project" value="TreeGrafter"/>
</dbReference>